<reference evidence="1" key="1">
    <citation type="journal article" date="2013" name="Nature">
        <title>Draft genome of the wheat A-genome progenitor Triticum urartu.</title>
        <authorList>
            <person name="Ling H.Q."/>
            <person name="Zhao S."/>
            <person name="Liu D."/>
            <person name="Wang J."/>
            <person name="Sun H."/>
            <person name="Zhang C."/>
            <person name="Fan H."/>
            <person name="Li D."/>
            <person name="Dong L."/>
            <person name="Tao Y."/>
            <person name="Gao C."/>
            <person name="Wu H."/>
            <person name="Li Y."/>
            <person name="Cui Y."/>
            <person name="Guo X."/>
            <person name="Zheng S."/>
            <person name="Wang B."/>
            <person name="Yu K."/>
            <person name="Liang Q."/>
            <person name="Yang W."/>
            <person name="Lou X."/>
            <person name="Chen J."/>
            <person name="Feng M."/>
            <person name="Jian J."/>
            <person name="Zhang X."/>
            <person name="Luo G."/>
            <person name="Jiang Y."/>
            <person name="Liu J."/>
            <person name="Wang Z."/>
            <person name="Sha Y."/>
            <person name="Zhang B."/>
            <person name="Wu H."/>
            <person name="Tang D."/>
            <person name="Shen Q."/>
            <person name="Xue P."/>
            <person name="Zou S."/>
            <person name="Wang X."/>
            <person name="Liu X."/>
            <person name="Wang F."/>
            <person name="Yang Y."/>
            <person name="An X."/>
            <person name="Dong Z."/>
            <person name="Zhang K."/>
            <person name="Zhang X."/>
            <person name="Luo M.C."/>
            <person name="Dvorak J."/>
            <person name="Tong Y."/>
            <person name="Wang J."/>
            <person name="Yang H."/>
            <person name="Li Z."/>
            <person name="Wang D."/>
            <person name="Zhang A."/>
            <person name="Wang J."/>
        </authorList>
    </citation>
    <scope>NUCLEOTIDE SEQUENCE</scope>
</reference>
<evidence type="ECO:0000313" key="1">
    <source>
        <dbReference type="EMBL" id="EMS56654.1"/>
    </source>
</evidence>
<accession>M8A871</accession>
<gene>
    <name evidence="1" type="ORF">TRIUR3_35421</name>
</gene>
<organism evidence="1">
    <name type="scientific">Triticum urartu</name>
    <name type="common">Red wild einkorn</name>
    <name type="synonym">Crithodium urartu</name>
    <dbReference type="NCBI Taxonomy" id="4572"/>
    <lineage>
        <taxon>Eukaryota</taxon>
        <taxon>Viridiplantae</taxon>
        <taxon>Streptophyta</taxon>
        <taxon>Embryophyta</taxon>
        <taxon>Tracheophyta</taxon>
        <taxon>Spermatophyta</taxon>
        <taxon>Magnoliopsida</taxon>
        <taxon>Liliopsida</taxon>
        <taxon>Poales</taxon>
        <taxon>Poaceae</taxon>
        <taxon>BOP clade</taxon>
        <taxon>Pooideae</taxon>
        <taxon>Triticodae</taxon>
        <taxon>Triticeae</taxon>
        <taxon>Triticinae</taxon>
        <taxon>Triticum</taxon>
    </lineage>
</organism>
<protein>
    <submittedName>
        <fullName evidence="1">Uncharacterized protein</fullName>
    </submittedName>
</protein>
<sequence length="92" mass="9987">MVWSRRRSACAVPASLLSLLLVWSTDGSPPVAPALEAVPVPVGVVLNLASAMDRRSLTCISIALDDFYLKHPSYRLLPQAPELHHTGRAARE</sequence>
<name>M8A871_TRIUA</name>
<dbReference type="AlphaFoldDB" id="M8A871"/>
<proteinExistence type="predicted"/>
<dbReference type="EMBL" id="KD155543">
    <property type="protein sequence ID" value="EMS56654.1"/>
    <property type="molecule type" value="Genomic_DNA"/>
</dbReference>